<organism evidence="3 4">
    <name type="scientific">Rhodoplanes tepidamans</name>
    <name type="common">Rhodoplanes cryptolactis</name>
    <dbReference type="NCBI Taxonomy" id="200616"/>
    <lineage>
        <taxon>Bacteria</taxon>
        <taxon>Pseudomonadati</taxon>
        <taxon>Pseudomonadota</taxon>
        <taxon>Alphaproteobacteria</taxon>
        <taxon>Hyphomicrobiales</taxon>
        <taxon>Nitrobacteraceae</taxon>
        <taxon>Rhodoplanes</taxon>
    </lineage>
</organism>
<dbReference type="Proteomes" id="UP001165652">
    <property type="component" value="Unassembled WGS sequence"/>
</dbReference>
<dbReference type="PANTHER" id="PTHR35174:SF3">
    <property type="entry name" value="BLL7171 PROTEIN"/>
    <property type="match status" value="1"/>
</dbReference>
<proteinExistence type="inferred from homology"/>
<dbReference type="SUPFAM" id="SSF54909">
    <property type="entry name" value="Dimeric alpha+beta barrel"/>
    <property type="match status" value="1"/>
</dbReference>
<keyword evidence="4" id="KW-1185">Reference proteome</keyword>
<evidence type="ECO:0000256" key="1">
    <source>
        <dbReference type="ARBA" id="ARBA00007689"/>
    </source>
</evidence>
<protein>
    <submittedName>
        <fullName evidence="3">YciI family protein</fullName>
    </submittedName>
</protein>
<evidence type="ECO:0000259" key="2">
    <source>
        <dbReference type="Pfam" id="PF03795"/>
    </source>
</evidence>
<dbReference type="EMBL" id="JAQQLI010000034">
    <property type="protein sequence ID" value="MDC7787908.1"/>
    <property type="molecule type" value="Genomic_DNA"/>
</dbReference>
<comment type="similarity">
    <text evidence="1">Belongs to the YciI family.</text>
</comment>
<dbReference type="InterPro" id="IPR005545">
    <property type="entry name" value="YCII"/>
</dbReference>
<reference evidence="3" key="1">
    <citation type="journal article" date="2023" name="Microbiol Resour">
        <title>Genome Sequences of Rhodoplanes serenus and Two Thermotolerant Strains, Rhodoplanes tepidamans and 'Rhodoplanes cryptolactis,' Further Refine the Genus.</title>
        <authorList>
            <person name="Rayyan A.A."/>
            <person name="Kyndt J.A."/>
        </authorList>
    </citation>
    <scope>NUCLEOTIDE SEQUENCE</scope>
    <source>
        <strain evidence="3">DSM 9987</strain>
    </source>
</reference>
<evidence type="ECO:0000313" key="4">
    <source>
        <dbReference type="Proteomes" id="UP001165652"/>
    </source>
</evidence>
<feature type="domain" description="YCII-related" evidence="2">
    <location>
        <begin position="1"/>
        <end position="116"/>
    </location>
</feature>
<dbReference type="InterPro" id="IPR011008">
    <property type="entry name" value="Dimeric_a/b-barrel"/>
</dbReference>
<reference evidence="3" key="2">
    <citation type="submission" date="2023-02" db="EMBL/GenBank/DDBJ databases">
        <authorList>
            <person name="Rayyan A."/>
            <person name="Meyer T."/>
            <person name="Kyndt J.A."/>
        </authorList>
    </citation>
    <scope>NUCLEOTIDE SEQUENCE</scope>
    <source>
        <strain evidence="3">DSM 9987</strain>
    </source>
</reference>
<accession>A0ABT5JEQ9</accession>
<dbReference type="Gene3D" id="3.30.70.1060">
    <property type="entry name" value="Dimeric alpha+beta barrel"/>
    <property type="match status" value="1"/>
</dbReference>
<evidence type="ECO:0000313" key="3">
    <source>
        <dbReference type="EMBL" id="MDC7787908.1"/>
    </source>
</evidence>
<dbReference type="RefSeq" id="WP_272778743.1">
    <property type="nucleotide sequence ID" value="NZ_JAQQLI010000034.1"/>
</dbReference>
<comment type="caution">
    <text evidence="3">The sequence shown here is derived from an EMBL/GenBank/DDBJ whole genome shotgun (WGS) entry which is preliminary data.</text>
</comment>
<dbReference type="PANTHER" id="PTHR35174">
    <property type="entry name" value="BLL7171 PROTEIN-RELATED"/>
    <property type="match status" value="1"/>
</dbReference>
<name>A0ABT5JEQ9_RHOTP</name>
<dbReference type="Pfam" id="PF03795">
    <property type="entry name" value="YCII"/>
    <property type="match status" value="1"/>
</dbReference>
<gene>
    <name evidence="3" type="ORF">PQJ73_19640</name>
</gene>
<sequence>MLYAILCYHQEDIVCSWSKEEDDAVMARLAPIQERLARQGKLGPVARLMPTTAATTLRKDRDPPLVIDGPFAETKEQLLGFYLVDCDSLDEALAIAKELGEANPGGSYELRPVAFFNPATSPPAKASA</sequence>